<dbReference type="Proteomes" id="UP001301388">
    <property type="component" value="Unassembled WGS sequence"/>
</dbReference>
<comment type="caution">
    <text evidence="3">The sequence shown here is derived from an EMBL/GenBank/DDBJ whole genome shotgun (WGS) entry which is preliminary data.</text>
</comment>
<keyword evidence="4" id="KW-1185">Reference proteome</keyword>
<evidence type="ECO:0000259" key="2">
    <source>
        <dbReference type="Pfam" id="PF01370"/>
    </source>
</evidence>
<comment type="similarity">
    <text evidence="1">Belongs to the NAD(P)-dependent epimerase/dehydratase family.</text>
</comment>
<evidence type="ECO:0000313" key="4">
    <source>
        <dbReference type="Proteomes" id="UP001301388"/>
    </source>
</evidence>
<sequence>MDLKGKRFLVIGGAGFIGSHTVDQLLQEDVAEIRIYDNLSRGSRENLAESLKDSRVNIFPLGGELMHRDILDVAMKDIDGVFHFAALWLLHCYDFPRSAFEVNIGGTFNVLEACINNGVKKLVYSSSASVYGDALEEPITEDHPYNNNNFYGATKIAGEHMCRSLYHRYKGTDKHFDYVGLRYMNVYGPRQDYKGTYIAVIMKILDRLDKGLPPVVYGDGSQAYDFIYVGDCAAANVCSMKANKTDSFYNVGTGVKTTIQELAEMILEVTGSDLKIQYEPGGTTFVKNRVGCPKKATSEIGFTAKAELREGIKNLIEWRNTHKEDVEMRRLAAGLKA</sequence>
<dbReference type="Pfam" id="PF01370">
    <property type="entry name" value="Epimerase"/>
    <property type="match status" value="1"/>
</dbReference>
<evidence type="ECO:0000256" key="1">
    <source>
        <dbReference type="ARBA" id="ARBA00007637"/>
    </source>
</evidence>
<protein>
    <submittedName>
        <fullName evidence="3">NAD-dependent epimerase/dehydratase family protein</fullName>
    </submittedName>
</protein>
<organism evidence="3 4">
    <name type="scientific">Pseudanabaena galeata UHCC 0370</name>
    <dbReference type="NCBI Taxonomy" id="3110310"/>
    <lineage>
        <taxon>Bacteria</taxon>
        <taxon>Bacillati</taxon>
        <taxon>Cyanobacteriota</taxon>
        <taxon>Cyanophyceae</taxon>
        <taxon>Pseudanabaenales</taxon>
        <taxon>Pseudanabaenaceae</taxon>
        <taxon>Pseudanabaena</taxon>
    </lineage>
</organism>
<dbReference type="PANTHER" id="PTHR43000">
    <property type="entry name" value="DTDP-D-GLUCOSE 4,6-DEHYDRATASE-RELATED"/>
    <property type="match status" value="1"/>
</dbReference>
<accession>A0ABU5TD81</accession>
<dbReference type="Gene3D" id="3.40.50.720">
    <property type="entry name" value="NAD(P)-binding Rossmann-like Domain"/>
    <property type="match status" value="1"/>
</dbReference>
<gene>
    <name evidence="3" type="ORF">VB774_01230</name>
</gene>
<proteinExistence type="inferred from homology"/>
<name>A0ABU5TD81_9CYAN</name>
<dbReference type="InterPro" id="IPR001509">
    <property type="entry name" value="Epimerase_deHydtase"/>
</dbReference>
<dbReference type="EMBL" id="JAYGIE010000003">
    <property type="protein sequence ID" value="MEA5476229.1"/>
    <property type="molecule type" value="Genomic_DNA"/>
</dbReference>
<feature type="domain" description="NAD-dependent epimerase/dehydratase" evidence="2">
    <location>
        <begin position="9"/>
        <end position="252"/>
    </location>
</feature>
<dbReference type="RefSeq" id="WP_323259178.1">
    <property type="nucleotide sequence ID" value="NZ_JAYGIE010000003.1"/>
</dbReference>
<dbReference type="SUPFAM" id="SSF51735">
    <property type="entry name" value="NAD(P)-binding Rossmann-fold domains"/>
    <property type="match status" value="1"/>
</dbReference>
<evidence type="ECO:0000313" key="3">
    <source>
        <dbReference type="EMBL" id="MEA5476229.1"/>
    </source>
</evidence>
<dbReference type="InterPro" id="IPR036291">
    <property type="entry name" value="NAD(P)-bd_dom_sf"/>
</dbReference>
<dbReference type="Gene3D" id="3.90.25.10">
    <property type="entry name" value="UDP-galactose 4-epimerase, domain 1"/>
    <property type="match status" value="1"/>
</dbReference>
<reference evidence="3 4" key="1">
    <citation type="submission" date="2023-12" db="EMBL/GenBank/DDBJ databases">
        <title>Baltic Sea Cyanobacteria.</title>
        <authorList>
            <person name="Delbaje E."/>
            <person name="Fewer D.P."/>
            <person name="Shishido T.K."/>
        </authorList>
    </citation>
    <scope>NUCLEOTIDE SEQUENCE [LARGE SCALE GENOMIC DNA]</scope>
    <source>
        <strain evidence="3 4">UHCC 0370</strain>
    </source>
</reference>